<dbReference type="SUPFAM" id="SSF56672">
    <property type="entry name" value="DNA/RNA polymerases"/>
    <property type="match status" value="1"/>
</dbReference>
<feature type="region of interest" description="Disordered" evidence="1">
    <location>
        <begin position="1"/>
        <end position="170"/>
    </location>
</feature>
<dbReference type="Proteomes" id="UP001231189">
    <property type="component" value="Unassembled WGS sequence"/>
</dbReference>
<gene>
    <name evidence="3" type="ORF">QYE76_039528</name>
</gene>
<organism evidence="3 4">
    <name type="scientific">Lolium multiflorum</name>
    <name type="common">Italian ryegrass</name>
    <name type="synonym">Lolium perenne subsp. multiflorum</name>
    <dbReference type="NCBI Taxonomy" id="4521"/>
    <lineage>
        <taxon>Eukaryota</taxon>
        <taxon>Viridiplantae</taxon>
        <taxon>Streptophyta</taxon>
        <taxon>Embryophyta</taxon>
        <taxon>Tracheophyta</taxon>
        <taxon>Spermatophyta</taxon>
        <taxon>Magnoliopsida</taxon>
        <taxon>Liliopsida</taxon>
        <taxon>Poales</taxon>
        <taxon>Poaceae</taxon>
        <taxon>BOP clade</taxon>
        <taxon>Pooideae</taxon>
        <taxon>Poodae</taxon>
        <taxon>Poeae</taxon>
        <taxon>Poeae Chloroplast Group 2 (Poeae type)</taxon>
        <taxon>Loliodinae</taxon>
        <taxon>Loliinae</taxon>
        <taxon>Lolium</taxon>
    </lineage>
</organism>
<feature type="compositionally biased region" description="Low complexity" evidence="1">
    <location>
        <begin position="77"/>
        <end position="100"/>
    </location>
</feature>
<feature type="compositionally biased region" description="Low complexity" evidence="1">
    <location>
        <begin position="19"/>
        <end position="30"/>
    </location>
</feature>
<evidence type="ECO:0000313" key="3">
    <source>
        <dbReference type="EMBL" id="KAK1678680.1"/>
    </source>
</evidence>
<evidence type="ECO:0000256" key="1">
    <source>
        <dbReference type="SAM" id="MobiDB-lite"/>
    </source>
</evidence>
<feature type="domain" description="Reverse transcriptase Ty1/copia-type" evidence="2">
    <location>
        <begin position="225"/>
        <end position="358"/>
    </location>
</feature>
<protein>
    <recommendedName>
        <fullName evidence="2">Reverse transcriptase Ty1/copia-type domain-containing protein</fullName>
    </recommendedName>
</protein>
<sequence length="361" mass="38810">MSLQPLHMHHHEGHDLQLDADANPANNVPAESHVQESAQNSGPDGDSGGFSGAGTHSGEDTPSVSRQSSAAGDPRQSTSGSASGSSSESSWSGTRGVSPDVAPPDSPASSRAGSHGQVFPPAPRSDAENDIASADASASLSPSADQPGSPVEPSRVAPAVSTRPRTRLQSGISQPKVITDGRVRYDGIRFANYTNSGEPSDVREALADPVWKSAMDEEFQALKHNNTWHLVPAGAGKNVIDCKWVYKVKKCADGSIDRYKARLVAKGFKQRYGIDYEDTFSPVVKAATIRLVLSIAVSRGWHLRQLDVKNAFLHGVLEEEVYMRQPPGYEERPGYICKLDKALYGLKQAPRAWYSRLSLKL</sequence>
<reference evidence="3" key="1">
    <citation type="submission" date="2023-07" db="EMBL/GenBank/DDBJ databases">
        <title>A chromosome-level genome assembly of Lolium multiflorum.</title>
        <authorList>
            <person name="Chen Y."/>
            <person name="Copetti D."/>
            <person name="Kolliker R."/>
            <person name="Studer B."/>
        </authorList>
    </citation>
    <scope>NUCLEOTIDE SEQUENCE</scope>
    <source>
        <strain evidence="3">02402/16</strain>
        <tissue evidence="3">Leaf</tissue>
    </source>
</reference>
<keyword evidence="4" id="KW-1185">Reference proteome</keyword>
<accession>A0AAD8T9I4</accession>
<comment type="caution">
    <text evidence="3">The sequence shown here is derived from an EMBL/GenBank/DDBJ whole genome shotgun (WGS) entry which is preliminary data.</text>
</comment>
<feature type="compositionally biased region" description="Polar residues" evidence="1">
    <location>
        <begin position="60"/>
        <end position="70"/>
    </location>
</feature>
<feature type="compositionally biased region" description="Low complexity" evidence="1">
    <location>
        <begin position="130"/>
        <end position="145"/>
    </location>
</feature>
<dbReference type="Pfam" id="PF07727">
    <property type="entry name" value="RVT_2"/>
    <property type="match status" value="1"/>
</dbReference>
<evidence type="ECO:0000259" key="2">
    <source>
        <dbReference type="Pfam" id="PF07727"/>
    </source>
</evidence>
<dbReference type="InterPro" id="IPR043502">
    <property type="entry name" value="DNA/RNA_pol_sf"/>
</dbReference>
<dbReference type="AlphaFoldDB" id="A0AAD8T9I4"/>
<proteinExistence type="predicted"/>
<evidence type="ECO:0000313" key="4">
    <source>
        <dbReference type="Proteomes" id="UP001231189"/>
    </source>
</evidence>
<name>A0AAD8T9I4_LOLMU</name>
<dbReference type="InterPro" id="IPR013103">
    <property type="entry name" value="RVT_2"/>
</dbReference>
<dbReference type="EMBL" id="JAUUTY010000002">
    <property type="protein sequence ID" value="KAK1678680.1"/>
    <property type="molecule type" value="Genomic_DNA"/>
</dbReference>